<organism evidence="7 8">
    <name type="scientific">Solimicrobium silvestre</name>
    <dbReference type="NCBI Taxonomy" id="2099400"/>
    <lineage>
        <taxon>Bacteria</taxon>
        <taxon>Pseudomonadati</taxon>
        <taxon>Pseudomonadota</taxon>
        <taxon>Betaproteobacteria</taxon>
        <taxon>Burkholderiales</taxon>
        <taxon>Oxalobacteraceae</taxon>
        <taxon>Solimicrobium</taxon>
    </lineage>
</organism>
<accession>A0A2S9GWL1</accession>
<feature type="transmembrane region" description="Helical" evidence="6">
    <location>
        <begin position="220"/>
        <end position="237"/>
    </location>
</feature>
<feature type="transmembrane region" description="Helical" evidence="6">
    <location>
        <begin position="270"/>
        <end position="293"/>
    </location>
</feature>
<keyword evidence="8" id="KW-1185">Reference proteome</keyword>
<protein>
    <submittedName>
        <fullName evidence="7">ABC-type branched-chain amino acid transport system permease component</fullName>
    </submittedName>
</protein>
<dbReference type="OrthoDB" id="9814461at2"/>
<evidence type="ECO:0000256" key="3">
    <source>
        <dbReference type="ARBA" id="ARBA00022692"/>
    </source>
</evidence>
<evidence type="ECO:0000256" key="2">
    <source>
        <dbReference type="ARBA" id="ARBA00022475"/>
    </source>
</evidence>
<evidence type="ECO:0000256" key="4">
    <source>
        <dbReference type="ARBA" id="ARBA00022989"/>
    </source>
</evidence>
<comment type="subcellular location">
    <subcellularLocation>
        <location evidence="1">Cell membrane</location>
        <topology evidence="1">Multi-pass membrane protein</topology>
    </subcellularLocation>
</comment>
<dbReference type="GO" id="GO:0005886">
    <property type="term" value="C:plasma membrane"/>
    <property type="evidence" value="ECO:0007669"/>
    <property type="project" value="UniProtKB-SubCell"/>
</dbReference>
<proteinExistence type="predicted"/>
<dbReference type="Pfam" id="PF02653">
    <property type="entry name" value="BPD_transp_2"/>
    <property type="match status" value="1"/>
</dbReference>
<keyword evidence="3 6" id="KW-0812">Transmembrane</keyword>
<evidence type="ECO:0000256" key="6">
    <source>
        <dbReference type="SAM" id="Phobius"/>
    </source>
</evidence>
<evidence type="ECO:0000256" key="5">
    <source>
        <dbReference type="ARBA" id="ARBA00023136"/>
    </source>
</evidence>
<keyword evidence="5 6" id="KW-0472">Membrane</keyword>
<keyword evidence="2" id="KW-1003">Cell membrane</keyword>
<evidence type="ECO:0000256" key="1">
    <source>
        <dbReference type="ARBA" id="ARBA00004651"/>
    </source>
</evidence>
<feature type="transmembrane region" description="Helical" evidence="6">
    <location>
        <begin position="47"/>
        <end position="76"/>
    </location>
</feature>
<feature type="transmembrane region" description="Helical" evidence="6">
    <location>
        <begin position="15"/>
        <end position="35"/>
    </location>
</feature>
<dbReference type="PANTHER" id="PTHR30482:SF10">
    <property type="entry name" value="HIGH-AFFINITY BRANCHED-CHAIN AMINO ACID TRANSPORT PROTEIN BRAE"/>
    <property type="match status" value="1"/>
</dbReference>
<keyword evidence="4 6" id="KW-1133">Transmembrane helix</keyword>
<dbReference type="EMBL" id="PUGF01000016">
    <property type="protein sequence ID" value="PRC92081.1"/>
    <property type="molecule type" value="Genomic_DNA"/>
</dbReference>
<dbReference type="Proteomes" id="UP000237839">
    <property type="component" value="Unassembled WGS sequence"/>
</dbReference>
<dbReference type="InterPro" id="IPR001851">
    <property type="entry name" value="ABC_transp_permease"/>
</dbReference>
<gene>
    <name evidence="7" type="ORF">S2091_3216</name>
</gene>
<evidence type="ECO:0000313" key="8">
    <source>
        <dbReference type="Proteomes" id="UP000237839"/>
    </source>
</evidence>
<dbReference type="PANTHER" id="PTHR30482">
    <property type="entry name" value="HIGH-AFFINITY BRANCHED-CHAIN AMINO ACID TRANSPORT SYSTEM PERMEASE"/>
    <property type="match status" value="1"/>
</dbReference>
<dbReference type="CDD" id="cd06581">
    <property type="entry name" value="TM_PBP1_LivM_like"/>
    <property type="match status" value="1"/>
</dbReference>
<feature type="transmembrane region" description="Helical" evidence="6">
    <location>
        <begin position="122"/>
        <end position="144"/>
    </location>
</feature>
<dbReference type="GO" id="GO:0015658">
    <property type="term" value="F:branched-chain amino acid transmembrane transporter activity"/>
    <property type="evidence" value="ECO:0007669"/>
    <property type="project" value="InterPro"/>
</dbReference>
<reference evidence="7 8" key="1">
    <citation type="submission" date="2018-02" db="EMBL/GenBank/DDBJ databases">
        <title>Solimicrobium silvestre gen. nov., sp. nov., isolated from alpine forest soil.</title>
        <authorList>
            <person name="Margesin R."/>
            <person name="Albuquerque L."/>
            <person name="Zhang D.-C."/>
            <person name="Froufe H.J.C."/>
            <person name="Severino R."/>
            <person name="Roxo I."/>
            <person name="Egas C."/>
            <person name="Da Costa M.S."/>
        </authorList>
    </citation>
    <scope>NUCLEOTIDE SEQUENCE [LARGE SCALE GENOMIC DNA]</scope>
    <source>
        <strain evidence="7 8">S20-91</strain>
    </source>
</reference>
<comment type="caution">
    <text evidence="7">The sequence shown here is derived from an EMBL/GenBank/DDBJ whole genome shotgun (WGS) entry which is preliminary data.</text>
</comment>
<evidence type="ECO:0000313" key="7">
    <source>
        <dbReference type="EMBL" id="PRC92081.1"/>
    </source>
</evidence>
<dbReference type="RefSeq" id="WP_105532962.1">
    <property type="nucleotide sequence ID" value="NZ_PUGF01000016.1"/>
</dbReference>
<dbReference type="AlphaFoldDB" id="A0A2S9GWL1"/>
<feature type="transmembrane region" description="Helical" evidence="6">
    <location>
        <begin position="151"/>
        <end position="169"/>
    </location>
</feature>
<feature type="transmembrane region" description="Helical" evidence="6">
    <location>
        <begin position="305"/>
        <end position="332"/>
    </location>
</feature>
<name>A0A2S9GWL1_9BURK</name>
<dbReference type="InterPro" id="IPR043428">
    <property type="entry name" value="LivM-like"/>
</dbReference>
<sequence length="403" mass="43214">MSTVFDIKANPKRAYSSFAMLAVVLIAFPFIAANFGNSWVRIIDMALLYIMLALGLNIVVGFAGLLDLGYIAFYAIGAYMTGLLASPQFAAVLESFVNTYPPVGEFLIWICGPEIVQNGIHLSVWLIVPLGAAVAAFFGALLGAPTLKLRGDYLAIVTLGFGEIIRIFMNNLNAPVNITNGPQGINMIDPIRIFGVSLAGEEGSKATVFIGHFSMPSVNAYYFLFLLLCIAIVFITVRLQHSRLGRAWVAIREDEIAAKAMGINTRNIKLLAFSMGASFAGVAGAMFAAFQGFVSPESFSLNESIAVLAMVVLGGIGHVPGVILGGALLAALPEVLRHVVEPLQMTLFGTVLVEAEVMRQLLYGLAMVVIMLYRPAGLWPSPKHEDRVLDLPDDSTDPSNVAA</sequence>